<dbReference type="GeneID" id="114438537"/>
<dbReference type="Proteomes" id="UP000515145">
    <property type="component" value="Chromosome 7"/>
</dbReference>
<dbReference type="OrthoDB" id="8442846at2759"/>
<sequence>MKISRSLSCFFFLSALQHGNSGRVGAEIYTGVEGGNISVPCQFPSLGRRLFCKERCEEGNILVDTYHQTAQSGRYSIRHGSTGSAALYVSITELKESDSGLYTCGSRRFFSLLDTYQSFQIIVRASGSGSVVSVGVGVTVALLVLLSAVVLAFVYKNKADCLTWRRRNKAESVVHENSSPVSICDDSTYQSLHLASGEQGETYSTITCTVRTMKMSAKEGRALQNVYI</sequence>
<feature type="domain" description="Immunoglobulin" evidence="6">
    <location>
        <begin position="26"/>
        <end position="124"/>
    </location>
</feature>
<protein>
    <submittedName>
        <fullName evidence="8">Uncharacterized protein LOC114438537 isoform X2</fullName>
    </submittedName>
</protein>
<gene>
    <name evidence="8" type="primary">LOC114438537</name>
</gene>
<dbReference type="InterPro" id="IPR052314">
    <property type="entry name" value="Immune_rcpt_domain"/>
</dbReference>
<dbReference type="GO" id="GO:0009986">
    <property type="term" value="C:cell surface"/>
    <property type="evidence" value="ECO:0007669"/>
    <property type="project" value="TreeGrafter"/>
</dbReference>
<evidence type="ECO:0000313" key="8">
    <source>
        <dbReference type="RefSeq" id="XP_028265778.1"/>
    </source>
</evidence>
<evidence type="ECO:0000256" key="5">
    <source>
        <dbReference type="SAM" id="SignalP"/>
    </source>
</evidence>
<dbReference type="InterPro" id="IPR013783">
    <property type="entry name" value="Ig-like_fold"/>
</dbReference>
<dbReference type="Pfam" id="PF07686">
    <property type="entry name" value="V-set"/>
    <property type="match status" value="1"/>
</dbReference>
<accession>A0A6P7IJN7</accession>
<feature type="transmembrane region" description="Helical" evidence="4">
    <location>
        <begin position="131"/>
        <end position="155"/>
    </location>
</feature>
<keyword evidence="4" id="KW-0812">Transmembrane</keyword>
<dbReference type="GO" id="GO:0038023">
    <property type="term" value="F:signaling receptor activity"/>
    <property type="evidence" value="ECO:0007669"/>
    <property type="project" value="TreeGrafter"/>
</dbReference>
<dbReference type="InterPro" id="IPR013106">
    <property type="entry name" value="Ig_V-set"/>
</dbReference>
<proteinExistence type="predicted"/>
<keyword evidence="1 5" id="KW-0732">Signal</keyword>
<evidence type="ECO:0000256" key="2">
    <source>
        <dbReference type="ARBA" id="ARBA00023157"/>
    </source>
</evidence>
<name>A0A6P7IJN7_9TELE</name>
<reference evidence="8" key="1">
    <citation type="submission" date="2025-08" db="UniProtKB">
        <authorList>
            <consortium name="RefSeq"/>
        </authorList>
    </citation>
    <scope>IDENTIFICATION</scope>
</reference>
<dbReference type="InterPro" id="IPR036179">
    <property type="entry name" value="Ig-like_dom_sf"/>
</dbReference>
<dbReference type="RefSeq" id="XP_028265778.1">
    <property type="nucleotide sequence ID" value="XM_028409977.1"/>
</dbReference>
<feature type="chain" id="PRO_5027686408" evidence="5">
    <location>
        <begin position="22"/>
        <end position="228"/>
    </location>
</feature>
<evidence type="ECO:0000256" key="4">
    <source>
        <dbReference type="SAM" id="Phobius"/>
    </source>
</evidence>
<feature type="signal peptide" evidence="5">
    <location>
        <begin position="1"/>
        <end position="21"/>
    </location>
</feature>
<evidence type="ECO:0000313" key="7">
    <source>
        <dbReference type="Proteomes" id="UP000515145"/>
    </source>
</evidence>
<keyword evidence="2" id="KW-1015">Disulfide bond</keyword>
<dbReference type="SMART" id="SM00409">
    <property type="entry name" value="IG"/>
    <property type="match status" value="1"/>
</dbReference>
<keyword evidence="3" id="KW-0393">Immunoglobulin domain</keyword>
<dbReference type="PANTHER" id="PTHR16423">
    <property type="entry name" value="TREM-LIKE TRANSCRIPT PROTEIN"/>
    <property type="match status" value="1"/>
</dbReference>
<evidence type="ECO:0000259" key="6">
    <source>
        <dbReference type="SMART" id="SM00409"/>
    </source>
</evidence>
<dbReference type="InParanoid" id="A0A6P7IJN7"/>
<dbReference type="SUPFAM" id="SSF48726">
    <property type="entry name" value="Immunoglobulin"/>
    <property type="match status" value="1"/>
</dbReference>
<dbReference type="InterPro" id="IPR003599">
    <property type="entry name" value="Ig_sub"/>
</dbReference>
<organism evidence="7 8">
    <name type="scientific">Parambassis ranga</name>
    <name type="common">Indian glassy fish</name>
    <dbReference type="NCBI Taxonomy" id="210632"/>
    <lineage>
        <taxon>Eukaryota</taxon>
        <taxon>Metazoa</taxon>
        <taxon>Chordata</taxon>
        <taxon>Craniata</taxon>
        <taxon>Vertebrata</taxon>
        <taxon>Euteleostomi</taxon>
        <taxon>Actinopterygii</taxon>
        <taxon>Neopterygii</taxon>
        <taxon>Teleostei</taxon>
        <taxon>Neoteleostei</taxon>
        <taxon>Acanthomorphata</taxon>
        <taxon>Ovalentaria</taxon>
        <taxon>Ambassidae</taxon>
        <taxon>Parambassis</taxon>
    </lineage>
</organism>
<keyword evidence="4" id="KW-0472">Membrane</keyword>
<dbReference type="Gene3D" id="2.60.40.10">
    <property type="entry name" value="Immunoglobulins"/>
    <property type="match status" value="1"/>
</dbReference>
<keyword evidence="4" id="KW-1133">Transmembrane helix</keyword>
<dbReference type="AlphaFoldDB" id="A0A6P7IJN7"/>
<evidence type="ECO:0000256" key="3">
    <source>
        <dbReference type="ARBA" id="ARBA00023319"/>
    </source>
</evidence>
<evidence type="ECO:0000256" key="1">
    <source>
        <dbReference type="ARBA" id="ARBA00022729"/>
    </source>
</evidence>
<dbReference type="PANTHER" id="PTHR16423:SF6">
    <property type="entry name" value="TRIGGERING RECEPTOR EXPRESSED ON MYELOID CELLS 2-RELATED"/>
    <property type="match status" value="1"/>
</dbReference>
<keyword evidence="7" id="KW-1185">Reference proteome</keyword>